<dbReference type="InterPro" id="IPR000980">
    <property type="entry name" value="SH2"/>
</dbReference>
<evidence type="ECO:0000256" key="12">
    <source>
        <dbReference type="ARBA" id="ARBA00023242"/>
    </source>
</evidence>
<evidence type="ECO:0000313" key="20">
    <source>
        <dbReference type="EnsemblMetazoa" id="HelroP65312"/>
    </source>
</evidence>
<dbReference type="SUPFAM" id="SSF55550">
    <property type="entry name" value="SH2 domain"/>
    <property type="match status" value="1"/>
</dbReference>
<name>T1FY58_HELRO</name>
<evidence type="ECO:0000256" key="11">
    <source>
        <dbReference type="ARBA" id="ARBA00023136"/>
    </source>
</evidence>
<evidence type="ECO:0000256" key="15">
    <source>
        <dbReference type="ARBA" id="ARBA00070642"/>
    </source>
</evidence>
<dbReference type="SUPFAM" id="SSF158235">
    <property type="entry name" value="SOCS box-like"/>
    <property type="match status" value="1"/>
</dbReference>
<evidence type="ECO:0000256" key="16">
    <source>
        <dbReference type="PROSITE-ProRule" id="PRU00191"/>
    </source>
</evidence>
<accession>T1FY58</accession>
<dbReference type="InterPro" id="IPR036036">
    <property type="entry name" value="SOCS_box-like_dom_sf"/>
</dbReference>
<keyword evidence="21" id="KW-1185">Reference proteome</keyword>
<evidence type="ECO:0000256" key="7">
    <source>
        <dbReference type="ARBA" id="ARBA00022604"/>
    </source>
</evidence>
<comment type="function">
    <text evidence="13">Substrate-recognition component of a cullin-5-RING E3 ubiquitin-protein ligase complex (ECS complex, also named CRL5 complex), which mediates the ubiquitination and subsequent proteasomal degradation of target proteins, such as DAB1 and IRS1. Specifically recognizes and binds phosphorylated proteins via its SH2 domain, promoting their ubiquitination. The ECS(SOCS7) complex acts as a key regulator of reelin signaling by mediating ubiquitination and degradation of phosphorylated DAB1 in the cortical plate of the developing cerebral cortex, thereby regulating neuron positioning during cortex development. Functions in insulin signaling and glucose homeostasis through IRS1 ubiquitination and subsequent proteasomal degradation. Also inhibits prolactin, growth hormone and leptin signaling by preventing STAT3 and STAT5 activation, sequestering them in the cytoplasm and reducing their binding to DNA.</text>
</comment>
<dbReference type="GO" id="GO:0035591">
    <property type="term" value="F:signaling adaptor activity"/>
    <property type="evidence" value="ECO:0000318"/>
    <property type="project" value="GO_Central"/>
</dbReference>
<evidence type="ECO:0000256" key="3">
    <source>
        <dbReference type="ARBA" id="ARBA00004496"/>
    </source>
</evidence>
<dbReference type="GeneID" id="20213756"/>
<dbReference type="EnsemblMetazoa" id="HelroT65312">
    <property type="protein sequence ID" value="HelroP65312"/>
    <property type="gene ID" value="HelroG65312"/>
</dbReference>
<comment type="subcellular location">
    <subcellularLocation>
        <location evidence="2">Cell membrane</location>
        <topology evidence="2">Peripheral membrane protein</topology>
        <orientation evidence="2">Cytoplasmic side</orientation>
    </subcellularLocation>
    <subcellularLocation>
        <location evidence="3">Cytoplasm</location>
    </subcellularLocation>
    <subcellularLocation>
        <location evidence="1">Nucleus</location>
    </subcellularLocation>
</comment>
<dbReference type="RefSeq" id="XP_009019583.1">
    <property type="nucleotide sequence ID" value="XM_009021335.1"/>
</dbReference>
<dbReference type="CTD" id="20213756"/>
<dbReference type="EMBL" id="AMQM01000811">
    <property type="status" value="NOT_ANNOTATED_CDS"/>
    <property type="molecule type" value="Genomic_DNA"/>
</dbReference>
<evidence type="ECO:0000256" key="4">
    <source>
        <dbReference type="ARBA" id="ARBA00004906"/>
    </source>
</evidence>
<evidence type="ECO:0000313" key="21">
    <source>
        <dbReference type="Proteomes" id="UP000015101"/>
    </source>
</evidence>
<comment type="pathway">
    <text evidence="4">Protein modification; protein ubiquitination.</text>
</comment>
<keyword evidence="5" id="KW-1003">Cell membrane</keyword>
<dbReference type="EMBL" id="KB096742">
    <property type="protein sequence ID" value="ESO02175.1"/>
    <property type="molecule type" value="Genomic_DNA"/>
</dbReference>
<dbReference type="GO" id="GO:0009968">
    <property type="term" value="P:negative regulation of signal transduction"/>
    <property type="evidence" value="ECO:0007669"/>
    <property type="project" value="UniProtKB-KW"/>
</dbReference>
<dbReference type="KEGG" id="hro:HELRODRAFT_65312"/>
<keyword evidence="11" id="KW-0472">Membrane</keyword>
<dbReference type="SMART" id="SM00252">
    <property type="entry name" value="SH2"/>
    <property type="match status" value="1"/>
</dbReference>
<dbReference type="PROSITE" id="PS50001">
    <property type="entry name" value="SH2"/>
    <property type="match status" value="1"/>
</dbReference>
<dbReference type="Pfam" id="PF00017">
    <property type="entry name" value="SH2"/>
    <property type="match status" value="1"/>
</dbReference>
<keyword evidence="8" id="KW-0734">Signal transduction inhibitor</keyword>
<organism evidence="20 21">
    <name type="scientific">Helobdella robusta</name>
    <name type="common">Californian leech</name>
    <dbReference type="NCBI Taxonomy" id="6412"/>
    <lineage>
        <taxon>Eukaryota</taxon>
        <taxon>Metazoa</taxon>
        <taxon>Spiralia</taxon>
        <taxon>Lophotrochozoa</taxon>
        <taxon>Annelida</taxon>
        <taxon>Clitellata</taxon>
        <taxon>Hirudinea</taxon>
        <taxon>Rhynchobdellida</taxon>
        <taxon>Glossiphoniidae</taxon>
        <taxon>Helobdella</taxon>
    </lineage>
</organism>
<reference evidence="20" key="3">
    <citation type="submission" date="2015-06" db="UniProtKB">
        <authorList>
            <consortium name="EnsemblMetazoa"/>
        </authorList>
    </citation>
    <scope>IDENTIFICATION</scope>
</reference>
<reference evidence="19 21" key="2">
    <citation type="journal article" date="2013" name="Nature">
        <title>Insights into bilaterian evolution from three spiralian genomes.</title>
        <authorList>
            <person name="Simakov O."/>
            <person name="Marletaz F."/>
            <person name="Cho S.J."/>
            <person name="Edsinger-Gonzales E."/>
            <person name="Havlak P."/>
            <person name="Hellsten U."/>
            <person name="Kuo D.H."/>
            <person name="Larsson T."/>
            <person name="Lv J."/>
            <person name="Arendt D."/>
            <person name="Savage R."/>
            <person name="Osoegawa K."/>
            <person name="de Jong P."/>
            <person name="Grimwood J."/>
            <person name="Chapman J.A."/>
            <person name="Shapiro H."/>
            <person name="Aerts A."/>
            <person name="Otillar R.P."/>
            <person name="Terry A.Y."/>
            <person name="Boore J.L."/>
            <person name="Grigoriev I.V."/>
            <person name="Lindberg D.R."/>
            <person name="Seaver E.C."/>
            <person name="Weisblat D.A."/>
            <person name="Putnam N.H."/>
            <person name="Rokhsar D.S."/>
        </authorList>
    </citation>
    <scope>NUCLEOTIDE SEQUENCE</scope>
</reference>
<dbReference type="InterPro" id="IPR001496">
    <property type="entry name" value="SOCS_box"/>
</dbReference>
<evidence type="ECO:0000256" key="6">
    <source>
        <dbReference type="ARBA" id="ARBA00022490"/>
    </source>
</evidence>
<keyword evidence="6" id="KW-0963">Cytoplasm</keyword>
<gene>
    <name evidence="20" type="primary">20213756</name>
    <name evidence="19" type="ORF">HELRODRAFT_65312</name>
</gene>
<evidence type="ECO:0000256" key="5">
    <source>
        <dbReference type="ARBA" id="ARBA00022475"/>
    </source>
</evidence>
<dbReference type="GO" id="GO:0005886">
    <property type="term" value="C:plasma membrane"/>
    <property type="evidence" value="ECO:0007669"/>
    <property type="project" value="UniProtKB-SubCell"/>
</dbReference>
<protein>
    <recommendedName>
        <fullName evidence="15">Suppressor of cytokine signaling 7</fullName>
    </recommendedName>
</protein>
<dbReference type="InterPro" id="IPR036860">
    <property type="entry name" value="SH2_dom_sf"/>
</dbReference>
<dbReference type="PANTHER" id="PTHR10155">
    <property type="entry name" value="PHOSPHATIDYLINOSITOL 3-KINASE REGULATORY SUBUNIT"/>
    <property type="match status" value="1"/>
</dbReference>
<dbReference type="GO" id="GO:0005737">
    <property type="term" value="C:cytoplasm"/>
    <property type="evidence" value="ECO:0007669"/>
    <property type="project" value="UniProtKB-SubCell"/>
</dbReference>
<dbReference type="OMA" id="RDSENDY"/>
<comment type="subunit">
    <text evidence="14">Substrate-recognition component of the ECS(SOCS7) complex, composed of SOCS7, CUL5, ELOB, ELOC and RNF7/RBX2. Interacts, via the third proline-rich region, with the second SH3 domain of the adapter protein NCK1. Also interacts with GRB2, INSR, PLCG1, SORBS3/vinexin, and phosphorylated STAT3 and STAT5. Interacts with SEPT6. Interacts with phosphorylated IRS4 and PIK3R1.</text>
</comment>
<keyword evidence="12" id="KW-0539">Nucleus</keyword>
<dbReference type="GO" id="GO:0035556">
    <property type="term" value="P:intracellular signal transduction"/>
    <property type="evidence" value="ECO:0007669"/>
    <property type="project" value="InterPro"/>
</dbReference>
<dbReference type="FunFam" id="3.30.505.10:FF:000029">
    <property type="entry name" value="Suppressor of cytokine signaling 7"/>
    <property type="match status" value="1"/>
</dbReference>
<evidence type="ECO:0000259" key="17">
    <source>
        <dbReference type="PROSITE" id="PS50001"/>
    </source>
</evidence>
<evidence type="ECO:0000313" key="19">
    <source>
        <dbReference type="EMBL" id="ESO02175.1"/>
    </source>
</evidence>
<dbReference type="Gene3D" id="1.10.750.20">
    <property type="entry name" value="SOCS box"/>
    <property type="match status" value="1"/>
</dbReference>
<evidence type="ECO:0000259" key="18">
    <source>
        <dbReference type="PROSITE" id="PS50225"/>
    </source>
</evidence>
<dbReference type="GO" id="GO:0005634">
    <property type="term" value="C:nucleus"/>
    <property type="evidence" value="ECO:0007669"/>
    <property type="project" value="UniProtKB-SubCell"/>
</dbReference>
<keyword evidence="9" id="KW-0833">Ubl conjugation pathway</keyword>
<keyword evidence="7" id="KW-0341">Growth regulation</keyword>
<dbReference type="eggNOG" id="KOG4566">
    <property type="taxonomic scope" value="Eukaryota"/>
</dbReference>
<evidence type="ECO:0000256" key="10">
    <source>
        <dbReference type="ARBA" id="ARBA00022999"/>
    </source>
</evidence>
<evidence type="ECO:0000256" key="9">
    <source>
        <dbReference type="ARBA" id="ARBA00022786"/>
    </source>
</evidence>
<dbReference type="Pfam" id="PF07525">
    <property type="entry name" value="SOCS_box"/>
    <property type="match status" value="1"/>
</dbReference>
<evidence type="ECO:0000256" key="8">
    <source>
        <dbReference type="ARBA" id="ARBA00022700"/>
    </source>
</evidence>
<feature type="domain" description="SOCS box" evidence="18">
    <location>
        <begin position="111"/>
        <end position="160"/>
    </location>
</feature>
<feature type="domain" description="SH2" evidence="17">
    <location>
        <begin position="9"/>
        <end position="116"/>
    </location>
</feature>
<evidence type="ECO:0000256" key="14">
    <source>
        <dbReference type="ARBA" id="ARBA00062788"/>
    </source>
</evidence>
<dbReference type="OrthoDB" id="5979828at2759"/>
<dbReference type="PRINTS" id="PR00401">
    <property type="entry name" value="SH2DOMAIN"/>
</dbReference>
<dbReference type="InParanoid" id="T1FY58"/>
<dbReference type="AlphaFoldDB" id="T1FY58"/>
<dbReference type="Proteomes" id="UP000015101">
    <property type="component" value="Unassembled WGS sequence"/>
</dbReference>
<evidence type="ECO:0000256" key="13">
    <source>
        <dbReference type="ARBA" id="ARBA00059017"/>
    </source>
</evidence>
<evidence type="ECO:0000256" key="1">
    <source>
        <dbReference type="ARBA" id="ARBA00004123"/>
    </source>
</evidence>
<evidence type="ECO:0000256" key="2">
    <source>
        <dbReference type="ARBA" id="ARBA00004413"/>
    </source>
</evidence>
<dbReference type="SMART" id="SM00253">
    <property type="entry name" value="SOCS"/>
    <property type="match status" value="1"/>
</dbReference>
<proteinExistence type="predicted"/>
<dbReference type="SMART" id="SM00969">
    <property type="entry name" value="SOCS_box"/>
    <property type="match status" value="1"/>
</dbReference>
<dbReference type="PANTHER" id="PTHR10155:SF32">
    <property type="entry name" value="LP02169P"/>
    <property type="match status" value="1"/>
</dbReference>
<keyword evidence="10 16" id="KW-0727">SH2 domain</keyword>
<dbReference type="HOGENOM" id="CLU_079452_4_2_1"/>
<sequence length="160" mass="18763">LEKLTRYGWYWGPITRVEAEEKLANQPDGTFLVRDSSDDRYLLSLSFRSYGRTLHTRIEHCNGMFSLYTQTESEGYRSIIELIEHSVSDSQTGIFCYSRARTPGSLSFPVRLTKPVSRFAKVRSLQYLCRFLIRESIRLDHIRQLPLPSAMKDFLEERPY</sequence>
<dbReference type="Gene3D" id="3.30.505.10">
    <property type="entry name" value="SH2 domain"/>
    <property type="match status" value="1"/>
</dbReference>
<reference evidence="21" key="1">
    <citation type="submission" date="2012-12" db="EMBL/GenBank/DDBJ databases">
        <authorList>
            <person name="Hellsten U."/>
            <person name="Grimwood J."/>
            <person name="Chapman J.A."/>
            <person name="Shapiro H."/>
            <person name="Aerts A."/>
            <person name="Otillar R.P."/>
            <person name="Terry A.Y."/>
            <person name="Boore J.L."/>
            <person name="Simakov O."/>
            <person name="Marletaz F."/>
            <person name="Cho S.-J."/>
            <person name="Edsinger-Gonzales E."/>
            <person name="Havlak P."/>
            <person name="Kuo D.-H."/>
            <person name="Larsson T."/>
            <person name="Lv J."/>
            <person name="Arendt D."/>
            <person name="Savage R."/>
            <person name="Osoegawa K."/>
            <person name="de Jong P."/>
            <person name="Lindberg D.R."/>
            <person name="Seaver E.C."/>
            <person name="Weisblat D.A."/>
            <person name="Putnam N.H."/>
            <person name="Grigoriev I.V."/>
            <person name="Rokhsar D.S."/>
        </authorList>
    </citation>
    <scope>NUCLEOTIDE SEQUENCE</scope>
</reference>
<dbReference type="PROSITE" id="PS50225">
    <property type="entry name" value="SOCS"/>
    <property type="match status" value="1"/>
</dbReference>
<dbReference type="FunFam" id="1.10.750.20:FF:000002">
    <property type="entry name" value="Suppressor of cytokine signaling 2"/>
    <property type="match status" value="1"/>
</dbReference>
<dbReference type="STRING" id="6412.T1FY58"/>